<organism evidence="4">
    <name type="scientific">Vibrio parahaemolyticus</name>
    <dbReference type="NCBI Taxonomy" id="670"/>
    <lineage>
        <taxon>Bacteria</taxon>
        <taxon>Pseudomonadati</taxon>
        <taxon>Pseudomonadota</taxon>
        <taxon>Gammaproteobacteria</taxon>
        <taxon>Vibrionales</taxon>
        <taxon>Vibrionaceae</taxon>
        <taxon>Vibrio</taxon>
    </lineage>
</organism>
<dbReference type="InterPro" id="IPR001173">
    <property type="entry name" value="Glyco_trans_2-like"/>
</dbReference>
<dbReference type="GO" id="GO:0016758">
    <property type="term" value="F:hexosyltransferase activity"/>
    <property type="evidence" value="ECO:0007669"/>
    <property type="project" value="UniProtKB-ARBA"/>
</dbReference>
<dbReference type="AlphaFoldDB" id="A0A5P4S7G0"/>
<dbReference type="PANTHER" id="PTHR22916:SF51">
    <property type="entry name" value="GLYCOSYLTRANSFERASE EPSH-RELATED"/>
    <property type="match status" value="1"/>
</dbReference>
<accession>A0A5P4S7G0</accession>
<evidence type="ECO:0000259" key="3">
    <source>
        <dbReference type="Pfam" id="PF00535"/>
    </source>
</evidence>
<dbReference type="Gene3D" id="3.90.550.10">
    <property type="entry name" value="Spore Coat Polysaccharide Biosynthesis Protein SpsA, Chain A"/>
    <property type="match status" value="1"/>
</dbReference>
<name>A0A5P4S7G0_VIBPH</name>
<dbReference type="PANTHER" id="PTHR22916">
    <property type="entry name" value="GLYCOSYLTRANSFERASE"/>
    <property type="match status" value="1"/>
</dbReference>
<evidence type="ECO:0000256" key="1">
    <source>
        <dbReference type="ARBA" id="ARBA00022676"/>
    </source>
</evidence>
<proteinExistence type="predicted"/>
<keyword evidence="1" id="KW-0328">Glycosyltransferase</keyword>
<dbReference type="SUPFAM" id="SSF53448">
    <property type="entry name" value="Nucleotide-diphospho-sugar transferases"/>
    <property type="match status" value="1"/>
</dbReference>
<keyword evidence="2 4" id="KW-0808">Transferase</keyword>
<protein>
    <submittedName>
        <fullName evidence="4">Glycosyl transferase domain protein</fullName>
    </submittedName>
</protein>
<gene>
    <name evidence="4" type="primary">wcaA</name>
</gene>
<evidence type="ECO:0000313" key="4">
    <source>
        <dbReference type="EMBL" id="QFC17915.1"/>
    </source>
</evidence>
<reference evidence="4" key="1">
    <citation type="journal article" date="2019" name="Int. J. Food Microbiol.">
        <title>Developing a novel molecular serotyping system based on capsular polysaccharide synthesis gene clusters of Vibrio parahaemolyticus.</title>
        <authorList>
            <person name="Pang Y."/>
            <person name="Guo X."/>
            <person name="Tian X."/>
            <person name="Liu F."/>
            <person name="Wang L."/>
            <person name="Wu J."/>
            <person name="Zhang S."/>
            <person name="Li S."/>
            <person name="Liu B."/>
        </authorList>
    </citation>
    <scope>NUCLEOTIDE SEQUENCE</scope>
    <source>
        <strain evidence="4">G2857</strain>
    </source>
</reference>
<dbReference type="CDD" id="cd00761">
    <property type="entry name" value="Glyco_tranf_GTA_type"/>
    <property type="match status" value="1"/>
</dbReference>
<evidence type="ECO:0000256" key="2">
    <source>
        <dbReference type="ARBA" id="ARBA00022679"/>
    </source>
</evidence>
<feature type="domain" description="Glycosyltransferase 2-like" evidence="3">
    <location>
        <begin position="6"/>
        <end position="167"/>
    </location>
</feature>
<dbReference type="EMBL" id="MK463646">
    <property type="protein sequence ID" value="QFC17915.1"/>
    <property type="molecule type" value="Genomic_DNA"/>
</dbReference>
<sequence>MKKKISVLVPVYGVEKYLKVFLDSLCQQTLNDVEFIIVNDASPDGSDEIIRSYIKKDNRIVYINKEINEGLYQARQDAFDIAQGEYVINLDSDDFIGPDFLLEMYKVAKKDNLEVVVSNVELVNESGLVIRNTKSKKYDNDIIFSKSNISSLLSTPYATWCRLFKRGLLVKNDYRYENGELYLTNFHFLKGVKSGVASKAVYYYRIRDNSMSSASNSSKKLRKNLSSSSIKLFNKQLKLKGISSEFLKSYRLFNHLSFTKLSFVSSIYGCDYARFDHLKCTITSEFPISFKNILESKNAMPRELLLFFFLEKLGLVPLMLYLKWRRIR</sequence>
<dbReference type="Pfam" id="PF00535">
    <property type="entry name" value="Glycos_transf_2"/>
    <property type="match status" value="1"/>
</dbReference>
<dbReference type="InterPro" id="IPR029044">
    <property type="entry name" value="Nucleotide-diphossugar_trans"/>
</dbReference>